<proteinExistence type="predicted"/>
<sequence length="138" mass="14962">MKTSGLKWWAGTRVIVATVALAVVAYLALRGSPRVSDVAWIPGELGHWADRHGALRNLPAFGLLALFGTMAWGLRKGCGLAAVFAVGLEFAQKWMPHRRFDPADIYWSLLGVAIVAVGVSAVRGGARWVARRRLAARE</sequence>
<keyword evidence="3" id="KW-1185">Reference proteome</keyword>
<keyword evidence="1" id="KW-0472">Membrane</keyword>
<dbReference type="KEGG" id="slom:PXH66_19805"/>
<reference evidence="2" key="1">
    <citation type="submission" date="2023-03" db="EMBL/GenBank/DDBJ databases">
        <title>Lomoglobus Profundus gen. nov., sp. nov., a novel member of the phylum Verrucomicrobia, isolated from deep-marine sediment of South China Sea.</title>
        <authorList>
            <person name="Ahmad T."/>
            <person name="Ishaq S.E."/>
            <person name="Wang F."/>
        </authorList>
    </citation>
    <scope>NUCLEOTIDE SEQUENCE</scope>
    <source>
        <strain evidence="2">LMO-M01</strain>
    </source>
</reference>
<dbReference type="EMBL" id="CP119075">
    <property type="protein sequence ID" value="WED64593.1"/>
    <property type="molecule type" value="Genomic_DNA"/>
</dbReference>
<organism evidence="2 3">
    <name type="scientific">Synoicihabitans lomoniglobus</name>
    <dbReference type="NCBI Taxonomy" id="2909285"/>
    <lineage>
        <taxon>Bacteria</taxon>
        <taxon>Pseudomonadati</taxon>
        <taxon>Verrucomicrobiota</taxon>
        <taxon>Opitutia</taxon>
        <taxon>Opitutales</taxon>
        <taxon>Opitutaceae</taxon>
        <taxon>Synoicihabitans</taxon>
    </lineage>
</organism>
<keyword evidence="1" id="KW-0812">Transmembrane</keyword>
<feature type="transmembrane region" description="Helical" evidence="1">
    <location>
        <begin position="6"/>
        <end position="29"/>
    </location>
</feature>
<evidence type="ECO:0008006" key="4">
    <source>
        <dbReference type="Google" id="ProtNLM"/>
    </source>
</evidence>
<dbReference type="RefSeq" id="WP_330932125.1">
    <property type="nucleotide sequence ID" value="NZ_CP119075.1"/>
</dbReference>
<name>A0AAF0CMS9_9BACT</name>
<feature type="transmembrane region" description="Helical" evidence="1">
    <location>
        <begin position="61"/>
        <end position="85"/>
    </location>
</feature>
<dbReference type="AlphaFoldDB" id="A0AAF0CMS9"/>
<protein>
    <recommendedName>
        <fullName evidence="4">VanZ family protein</fullName>
    </recommendedName>
</protein>
<gene>
    <name evidence="2" type="ORF">PXH66_19805</name>
</gene>
<evidence type="ECO:0000256" key="1">
    <source>
        <dbReference type="SAM" id="Phobius"/>
    </source>
</evidence>
<keyword evidence="1" id="KW-1133">Transmembrane helix</keyword>
<dbReference type="Proteomes" id="UP001218638">
    <property type="component" value="Chromosome"/>
</dbReference>
<feature type="transmembrane region" description="Helical" evidence="1">
    <location>
        <begin position="105"/>
        <end position="126"/>
    </location>
</feature>
<evidence type="ECO:0000313" key="2">
    <source>
        <dbReference type="EMBL" id="WED64593.1"/>
    </source>
</evidence>
<evidence type="ECO:0000313" key="3">
    <source>
        <dbReference type="Proteomes" id="UP001218638"/>
    </source>
</evidence>
<accession>A0AAF0CMS9</accession>